<reference evidence="1" key="2">
    <citation type="submission" date="2012-06" db="EMBL/GenBank/DDBJ databases">
        <authorList>
            <person name="Yu Y."/>
            <person name="Currie J."/>
            <person name="Lomeli R."/>
            <person name="Angelova A."/>
            <person name="Collura K."/>
            <person name="Wissotski M."/>
            <person name="Campos D."/>
            <person name="Kudrna D."/>
            <person name="Golser W."/>
            <person name="Ashely E."/>
            <person name="Descour A."/>
            <person name="Fernandes J."/>
            <person name="Soderlund C."/>
            <person name="Walbot V."/>
        </authorList>
    </citation>
    <scope>NUCLEOTIDE SEQUENCE</scope>
    <source>
        <strain evidence="1">B73</strain>
    </source>
</reference>
<proteinExistence type="evidence at transcript level"/>
<dbReference type="AlphaFoldDB" id="C4J4B1"/>
<protein>
    <submittedName>
        <fullName evidence="1">Uncharacterized protein</fullName>
    </submittedName>
</protein>
<evidence type="ECO:0000313" key="1">
    <source>
        <dbReference type="EMBL" id="ACR36011.1"/>
    </source>
</evidence>
<sequence length="175" mass="19029">MPNQISHLGEVLAEVHQGETEEEHEPEQVRPDVDGLVVPGEEAEHGVEDGPLGAVVVEDELVLLHVLGQLVVAHQRVLLPPAFLLSLPRLPPPPPLAPSSFLLHGRRRRRRCFLVGVGTHCGGDLLTRHVCPQPTPCRSSLCTSLAARLLSLWNYQGGQGRLDKGLELAPQSDMV</sequence>
<organism evidence="1">
    <name type="scientific">Zea mays</name>
    <name type="common">Maize</name>
    <dbReference type="NCBI Taxonomy" id="4577"/>
    <lineage>
        <taxon>Eukaryota</taxon>
        <taxon>Viridiplantae</taxon>
        <taxon>Streptophyta</taxon>
        <taxon>Embryophyta</taxon>
        <taxon>Tracheophyta</taxon>
        <taxon>Spermatophyta</taxon>
        <taxon>Magnoliopsida</taxon>
        <taxon>Liliopsida</taxon>
        <taxon>Poales</taxon>
        <taxon>Poaceae</taxon>
        <taxon>PACMAD clade</taxon>
        <taxon>Panicoideae</taxon>
        <taxon>Andropogonodae</taxon>
        <taxon>Andropogoneae</taxon>
        <taxon>Tripsacinae</taxon>
        <taxon>Zea</taxon>
    </lineage>
</organism>
<name>C4J4B1_MAIZE</name>
<accession>C4J4B1</accession>
<reference evidence="1" key="1">
    <citation type="journal article" date="2009" name="PLoS Genet.">
        <title>Sequencing, mapping, and analysis of 27,455 maize full-length cDNAs.</title>
        <authorList>
            <person name="Soderlund C."/>
            <person name="Descour A."/>
            <person name="Kudrna D."/>
            <person name="Bomhoff M."/>
            <person name="Boyd L."/>
            <person name="Currie J."/>
            <person name="Angelova A."/>
            <person name="Collura K."/>
            <person name="Wissotski M."/>
            <person name="Ashley E."/>
            <person name="Morrow D."/>
            <person name="Fernandes J."/>
            <person name="Walbot V."/>
            <person name="Yu Y."/>
        </authorList>
    </citation>
    <scope>NUCLEOTIDE SEQUENCE</scope>
    <source>
        <strain evidence="1">B73</strain>
    </source>
</reference>
<dbReference type="EMBL" id="BT085658">
    <property type="protein sequence ID" value="ACR36011.1"/>
    <property type="molecule type" value="mRNA"/>
</dbReference>